<evidence type="ECO:0000313" key="3">
    <source>
        <dbReference type="Proteomes" id="UP000838756"/>
    </source>
</evidence>
<dbReference type="EMBL" id="CAKXAJ010026562">
    <property type="protein sequence ID" value="CAH2270063.1"/>
    <property type="molecule type" value="Genomic_DNA"/>
</dbReference>
<reference evidence="2" key="1">
    <citation type="submission" date="2022-03" db="EMBL/GenBank/DDBJ databases">
        <authorList>
            <person name="Lindestad O."/>
        </authorList>
    </citation>
    <scope>NUCLEOTIDE SEQUENCE</scope>
</reference>
<gene>
    <name evidence="2" type="primary">jg16523</name>
    <name evidence="2" type="ORF">PAEG_LOCUS27987</name>
</gene>
<name>A0A8S4SRY8_9NEOP</name>
<evidence type="ECO:0000313" key="2">
    <source>
        <dbReference type="EMBL" id="CAH2270063.1"/>
    </source>
</evidence>
<protein>
    <submittedName>
        <fullName evidence="2">Jg16523 protein</fullName>
    </submittedName>
</protein>
<accession>A0A8S4SRY8</accession>
<proteinExistence type="predicted"/>
<organism evidence="2 3">
    <name type="scientific">Pararge aegeria aegeria</name>
    <dbReference type="NCBI Taxonomy" id="348720"/>
    <lineage>
        <taxon>Eukaryota</taxon>
        <taxon>Metazoa</taxon>
        <taxon>Ecdysozoa</taxon>
        <taxon>Arthropoda</taxon>
        <taxon>Hexapoda</taxon>
        <taxon>Insecta</taxon>
        <taxon>Pterygota</taxon>
        <taxon>Neoptera</taxon>
        <taxon>Endopterygota</taxon>
        <taxon>Lepidoptera</taxon>
        <taxon>Glossata</taxon>
        <taxon>Ditrysia</taxon>
        <taxon>Papilionoidea</taxon>
        <taxon>Nymphalidae</taxon>
        <taxon>Satyrinae</taxon>
        <taxon>Satyrini</taxon>
        <taxon>Parargina</taxon>
        <taxon>Pararge</taxon>
    </lineage>
</organism>
<comment type="caution">
    <text evidence="2">The sequence shown here is derived from an EMBL/GenBank/DDBJ whole genome shotgun (WGS) entry which is preliminary data.</text>
</comment>
<dbReference type="Proteomes" id="UP000838756">
    <property type="component" value="Unassembled WGS sequence"/>
</dbReference>
<evidence type="ECO:0000256" key="1">
    <source>
        <dbReference type="SAM" id="MobiDB-lite"/>
    </source>
</evidence>
<sequence>MISPKIHQHSDQRRTEPRSEPSQEAPSGRRLLLTSDVVEPWGSSYSELSRSPYSPGDAVATSQVVIGKCPSENKKKIKQRPLCY</sequence>
<dbReference type="AlphaFoldDB" id="A0A8S4SRY8"/>
<feature type="compositionally biased region" description="Basic and acidic residues" evidence="1">
    <location>
        <begin position="8"/>
        <end position="21"/>
    </location>
</feature>
<feature type="region of interest" description="Disordered" evidence="1">
    <location>
        <begin position="1"/>
        <end position="32"/>
    </location>
</feature>
<keyword evidence="3" id="KW-1185">Reference proteome</keyword>